<feature type="region of interest" description="Disordered" evidence="1">
    <location>
        <begin position="1"/>
        <end position="53"/>
    </location>
</feature>
<name>A0A5C5WHE3_9BACT</name>
<dbReference type="EMBL" id="SJPI01000002">
    <property type="protein sequence ID" value="TWT50208.1"/>
    <property type="molecule type" value="Genomic_DNA"/>
</dbReference>
<comment type="caution">
    <text evidence="2">The sequence shown here is derived from an EMBL/GenBank/DDBJ whole genome shotgun (WGS) entry which is preliminary data.</text>
</comment>
<dbReference type="Proteomes" id="UP000316598">
    <property type="component" value="Unassembled WGS sequence"/>
</dbReference>
<organism evidence="2 3">
    <name type="scientific">Rubripirellula amarantea</name>
    <dbReference type="NCBI Taxonomy" id="2527999"/>
    <lineage>
        <taxon>Bacteria</taxon>
        <taxon>Pseudomonadati</taxon>
        <taxon>Planctomycetota</taxon>
        <taxon>Planctomycetia</taxon>
        <taxon>Pirellulales</taxon>
        <taxon>Pirellulaceae</taxon>
        <taxon>Rubripirellula</taxon>
    </lineage>
</organism>
<keyword evidence="3" id="KW-1185">Reference proteome</keyword>
<gene>
    <name evidence="2" type="ORF">Pla22_29490</name>
</gene>
<dbReference type="AlphaFoldDB" id="A0A5C5WHE3"/>
<dbReference type="RefSeq" id="WP_165440665.1">
    <property type="nucleotide sequence ID" value="NZ_SJPI01000002.1"/>
</dbReference>
<protein>
    <submittedName>
        <fullName evidence="2">Uncharacterized protein</fullName>
    </submittedName>
</protein>
<evidence type="ECO:0000313" key="3">
    <source>
        <dbReference type="Proteomes" id="UP000316598"/>
    </source>
</evidence>
<proteinExistence type="predicted"/>
<sequence>MPTAPTEEPVTVPAEPTTEPTPAPARPSRSPQPESDPFDPPWPAGRPMPAPKA</sequence>
<evidence type="ECO:0000256" key="1">
    <source>
        <dbReference type="SAM" id="MobiDB-lite"/>
    </source>
</evidence>
<feature type="compositionally biased region" description="Pro residues" evidence="1">
    <location>
        <begin position="38"/>
        <end position="53"/>
    </location>
</feature>
<reference evidence="2 3" key="1">
    <citation type="submission" date="2019-02" db="EMBL/GenBank/DDBJ databases">
        <title>Deep-cultivation of Planctomycetes and their phenomic and genomic characterization uncovers novel biology.</title>
        <authorList>
            <person name="Wiegand S."/>
            <person name="Jogler M."/>
            <person name="Boedeker C."/>
            <person name="Pinto D."/>
            <person name="Vollmers J."/>
            <person name="Rivas-Marin E."/>
            <person name="Kohn T."/>
            <person name="Peeters S.H."/>
            <person name="Heuer A."/>
            <person name="Rast P."/>
            <person name="Oberbeckmann S."/>
            <person name="Bunk B."/>
            <person name="Jeske O."/>
            <person name="Meyerdierks A."/>
            <person name="Storesund J.E."/>
            <person name="Kallscheuer N."/>
            <person name="Luecker S."/>
            <person name="Lage O.M."/>
            <person name="Pohl T."/>
            <person name="Merkel B.J."/>
            <person name="Hornburger P."/>
            <person name="Mueller R.-W."/>
            <person name="Bruemmer F."/>
            <person name="Labrenz M."/>
            <person name="Spormann A.M."/>
            <person name="Op Den Camp H."/>
            <person name="Overmann J."/>
            <person name="Amann R."/>
            <person name="Jetten M.S.M."/>
            <person name="Mascher T."/>
            <person name="Medema M.H."/>
            <person name="Devos D.P."/>
            <person name="Kaster A.-K."/>
            <person name="Ovreas L."/>
            <person name="Rohde M."/>
            <person name="Galperin M.Y."/>
            <person name="Jogler C."/>
        </authorList>
    </citation>
    <scope>NUCLEOTIDE SEQUENCE [LARGE SCALE GENOMIC DNA]</scope>
    <source>
        <strain evidence="2 3">Pla22</strain>
    </source>
</reference>
<accession>A0A5C5WHE3</accession>
<feature type="compositionally biased region" description="Low complexity" evidence="1">
    <location>
        <begin position="1"/>
        <end position="18"/>
    </location>
</feature>
<evidence type="ECO:0000313" key="2">
    <source>
        <dbReference type="EMBL" id="TWT50208.1"/>
    </source>
</evidence>